<accession>A0AAU9SC86</accession>
<comment type="function">
    <text evidence="6">Participates in DNA repair and in chromosomal DNA replication.</text>
</comment>
<proteinExistence type="inferred from homology"/>
<keyword evidence="3 6" id="KW-0235">DNA replication</keyword>
<dbReference type="GO" id="GO:0008622">
    <property type="term" value="C:epsilon DNA polymerase complex"/>
    <property type="evidence" value="ECO:0007669"/>
    <property type="project" value="UniProtKB-UniRule"/>
</dbReference>
<evidence type="ECO:0000256" key="6">
    <source>
        <dbReference type="PIRNR" id="PIRNR000799"/>
    </source>
</evidence>
<comment type="subcellular location">
    <subcellularLocation>
        <location evidence="1 6">Nucleus</location>
    </subcellularLocation>
</comment>
<keyword evidence="5 6" id="KW-0539">Nucleus</keyword>
<feature type="domain" description="DNA polymerase alpha/delta/epsilon subunit B" evidence="7">
    <location>
        <begin position="265"/>
        <end position="470"/>
    </location>
</feature>
<organism evidence="8 9">
    <name type="scientific">Thlaspi arvense</name>
    <name type="common">Field penny-cress</name>
    <dbReference type="NCBI Taxonomy" id="13288"/>
    <lineage>
        <taxon>Eukaryota</taxon>
        <taxon>Viridiplantae</taxon>
        <taxon>Streptophyta</taxon>
        <taxon>Embryophyta</taxon>
        <taxon>Tracheophyta</taxon>
        <taxon>Spermatophyta</taxon>
        <taxon>Magnoliopsida</taxon>
        <taxon>eudicotyledons</taxon>
        <taxon>Gunneridae</taxon>
        <taxon>Pentapetalae</taxon>
        <taxon>rosids</taxon>
        <taxon>malvids</taxon>
        <taxon>Brassicales</taxon>
        <taxon>Brassicaceae</taxon>
        <taxon>Thlaspideae</taxon>
        <taxon>Thlaspi</taxon>
    </lineage>
</organism>
<keyword evidence="4 6" id="KW-0238">DNA-binding</keyword>
<evidence type="ECO:0000259" key="7">
    <source>
        <dbReference type="Pfam" id="PF04042"/>
    </source>
</evidence>
<dbReference type="AlphaFoldDB" id="A0AAU9SC86"/>
<evidence type="ECO:0000256" key="3">
    <source>
        <dbReference type="ARBA" id="ARBA00022705"/>
    </source>
</evidence>
<dbReference type="Proteomes" id="UP000836841">
    <property type="component" value="Chromosome 4"/>
</dbReference>
<reference evidence="8 9" key="1">
    <citation type="submission" date="2022-03" db="EMBL/GenBank/DDBJ databases">
        <authorList>
            <person name="Nunn A."/>
            <person name="Chopra R."/>
            <person name="Nunn A."/>
            <person name="Contreras Garrido A."/>
        </authorList>
    </citation>
    <scope>NUCLEOTIDE SEQUENCE [LARGE SCALE GENOMIC DNA]</scope>
</reference>
<comment type="similarity">
    <text evidence="2 6">Belongs to the DNA polymerase epsilon subunit B family.</text>
</comment>
<evidence type="ECO:0000256" key="2">
    <source>
        <dbReference type="ARBA" id="ARBA00009560"/>
    </source>
</evidence>
<dbReference type="InterPro" id="IPR016266">
    <property type="entry name" value="POLE2"/>
</dbReference>
<dbReference type="Pfam" id="PF04042">
    <property type="entry name" value="DNA_pol_E_B"/>
    <property type="match status" value="1"/>
</dbReference>
<dbReference type="PANTHER" id="PTHR12708">
    <property type="entry name" value="DNA POLYMERASE EPSILON SUBUNIT B"/>
    <property type="match status" value="1"/>
</dbReference>
<dbReference type="InterPro" id="IPR007185">
    <property type="entry name" value="DNA_pol_a/d/e_bsu"/>
</dbReference>
<keyword evidence="9" id="KW-1185">Reference proteome</keyword>
<sequence>MSTIGERERRKKKIQRKFKNRGYHLKVGDLDLIADHFQQDADEEADHFPHEAIDQLLNLLQKESFDAESIQRCLGSAKEESTTSASSLLFIDAFMVPKYRYDAVTKRFIILEDMPPLVHGEASAKTELYRERFMLLKQRVSRSEYFSRPEFDSDTTQIKKHEISSVQSLMFQVGRKWVMGMISQLEDGHFYLEDLSASYKITTGFFTENTIILADGEMKNGIFQVITCGFPPLEERIKTLKTHSEYDFFGGSLQEEMVIPESSSFVILSDIWLDDEEVLGKLETVLDGFERDEKVPTLFVLMGNFCSRPCNLSFACYSSLRQQFGELGRMIGKHRRLKEESRFLFIPGPDDACHSTVLPSCGLPNYLTKELRDVIPNAIILSNPCRVKFYNQEIVFFRQDLVYRMRRSCLITPSFEETDDPFEHLACTIVQQSHLCPLPLMVQPIIWNYDHSLRLYPTPHTIVLGDKSEQKECKIGETACLNPGSFATDCTFVLYRPSTQHVQLSAL</sequence>
<evidence type="ECO:0000256" key="4">
    <source>
        <dbReference type="ARBA" id="ARBA00023125"/>
    </source>
</evidence>
<dbReference type="PIRSF" id="PIRSF000799">
    <property type="entry name" value="DNA_pol_eps_2"/>
    <property type="match status" value="1"/>
</dbReference>
<evidence type="ECO:0000256" key="1">
    <source>
        <dbReference type="ARBA" id="ARBA00004123"/>
    </source>
</evidence>
<evidence type="ECO:0000313" key="8">
    <source>
        <dbReference type="EMBL" id="CAH2059953.1"/>
    </source>
</evidence>
<protein>
    <recommendedName>
        <fullName evidence="6">DNA polymerase epsilon subunit</fullName>
    </recommendedName>
    <alternativeName>
        <fullName evidence="6">DNA polymerase II subunit 2</fullName>
    </alternativeName>
</protein>
<evidence type="ECO:0000313" key="9">
    <source>
        <dbReference type="Proteomes" id="UP000836841"/>
    </source>
</evidence>
<evidence type="ECO:0000256" key="5">
    <source>
        <dbReference type="ARBA" id="ARBA00023242"/>
    </source>
</evidence>
<name>A0AAU9SC86_THLAR</name>
<gene>
    <name evidence="8" type="ORF">TAV2_LOCUS13947</name>
</gene>
<dbReference type="PANTHER" id="PTHR12708:SF0">
    <property type="entry name" value="DNA POLYMERASE EPSILON SUBUNIT 2"/>
    <property type="match status" value="1"/>
</dbReference>
<dbReference type="GO" id="GO:0042276">
    <property type="term" value="P:error-prone translesion synthesis"/>
    <property type="evidence" value="ECO:0007669"/>
    <property type="project" value="TreeGrafter"/>
</dbReference>
<dbReference type="GO" id="GO:0003677">
    <property type="term" value="F:DNA binding"/>
    <property type="evidence" value="ECO:0007669"/>
    <property type="project" value="UniProtKB-UniRule"/>
</dbReference>
<dbReference type="GO" id="GO:0006261">
    <property type="term" value="P:DNA-templated DNA replication"/>
    <property type="evidence" value="ECO:0007669"/>
    <property type="project" value="InterPro"/>
</dbReference>
<dbReference type="EMBL" id="OU466860">
    <property type="protein sequence ID" value="CAH2059953.1"/>
    <property type="molecule type" value="Genomic_DNA"/>
</dbReference>